<dbReference type="Proteomes" id="UP000244201">
    <property type="component" value="Chromosome"/>
</dbReference>
<sequence>MLLDQLAAYDRQRPDAPPAYYRHKQIVWAITLFPDGVVSIDMVRPPRVPRGEKQPTGIIRPVPHMHRTSAVTPYLLADSAEYVLGVPRQDPTTGEVTEKDAAKAATYHAAFSGLVSEWAAAVPDDPVASAVLEFLRKKYPLPDDITSGDLVALVHNGQWAHELNSATAFWADRVRALKGRKGRTGCCLVCGQERTLLDAFPDTIKKGSIPPGNDVNGTALVSVNTAAQGRASITSGLGSTPVCEPCGSSAVNALNSLLSDPAHRHKGPDFATVWWTREPVATGPLEPLDNPQPETVLRLMEAAHRPKAGKAALKHADTNQFHALTLGMNAGRTVVRDWIDVPLKDLEVRLGHWFDDHRTFDGWKGEDRFYSVWRLSLAGARWDKRTDKYVVATIPHGLEAALYTAALHGTPPPAWILPRLLQRIRADRHSDPARTALLRLALTRTHQSEESAMPGLNRDNTNPGYVCGRLFAALEAIQYTAGRTADRKVNATIRDKFFAVMMTSPGTILPNLRAGANNHLGQIRRRKPTIATALERRLGDLFGLLDNEIPTALTLPQQASFVLGYEHQRADDFAQARIYAEAQAVGKRLTDDEAATLALANDTETTTQDTDDTAA</sequence>
<evidence type="ECO:0000313" key="1">
    <source>
        <dbReference type="EMBL" id="AVZ71104.1"/>
    </source>
</evidence>
<dbReference type="AlphaFoldDB" id="A0A2R4SW77"/>
<gene>
    <name evidence="1" type="primary">cas8c</name>
    <name evidence="1" type="ORF">SLUN_01415</name>
</gene>
<dbReference type="OrthoDB" id="9778918at2"/>
<protein>
    <submittedName>
        <fullName evidence="1">Type I-C CRISPR-associated protein Cas8c/Csd1</fullName>
    </submittedName>
</protein>
<dbReference type="RefSeq" id="WP_108146800.1">
    <property type="nucleotide sequence ID" value="NZ_CP026304.1"/>
</dbReference>
<proteinExistence type="predicted"/>
<accession>A0A2R4SW77</accession>
<dbReference type="InterPro" id="IPR010144">
    <property type="entry name" value="CRISPR-assoc_prot_Csd1-typ"/>
</dbReference>
<name>A0A2R4SW77_9ACTN</name>
<dbReference type="GeneID" id="55653946"/>
<dbReference type="Pfam" id="PF09709">
    <property type="entry name" value="Cas_Csd1"/>
    <property type="match status" value="1"/>
</dbReference>
<reference evidence="1 2" key="1">
    <citation type="submission" date="2018-01" db="EMBL/GenBank/DDBJ databases">
        <title>Complete genome sequence of Streptomyces lunaelactis MM109T, a Ferroverdin A producer isolated from cave moonmilk deposits.</title>
        <authorList>
            <person name="Naome A."/>
            <person name="Martinet L."/>
            <person name="Maciejewska M."/>
            <person name="Anderssen S."/>
            <person name="Adam D."/>
            <person name="Tenconi E."/>
            <person name="Deflandre B."/>
            <person name="Arguelles-Arias A."/>
            <person name="Calusinska M."/>
            <person name="Copieters W."/>
            <person name="Karim L."/>
            <person name="Hanikenne M."/>
            <person name="Baurain D."/>
            <person name="van Wezel G."/>
            <person name="Smargiasso N."/>
            <person name="de Pauw E."/>
            <person name="Delfosse P."/>
            <person name="Rigali S."/>
        </authorList>
    </citation>
    <scope>NUCLEOTIDE SEQUENCE [LARGE SCALE GENOMIC DNA]</scope>
    <source>
        <strain evidence="1 2">MM109</strain>
    </source>
</reference>
<dbReference type="NCBIfam" id="TIGR01863">
    <property type="entry name" value="cas_Csd1"/>
    <property type="match status" value="1"/>
</dbReference>
<keyword evidence="2" id="KW-1185">Reference proteome</keyword>
<evidence type="ECO:0000313" key="2">
    <source>
        <dbReference type="Proteomes" id="UP000244201"/>
    </source>
</evidence>
<organism evidence="1 2">
    <name type="scientific">Streptomyces lunaelactis</name>
    <dbReference type="NCBI Taxonomy" id="1535768"/>
    <lineage>
        <taxon>Bacteria</taxon>
        <taxon>Bacillati</taxon>
        <taxon>Actinomycetota</taxon>
        <taxon>Actinomycetes</taxon>
        <taxon>Kitasatosporales</taxon>
        <taxon>Streptomycetaceae</taxon>
        <taxon>Streptomyces</taxon>
    </lineage>
</organism>
<dbReference type="EMBL" id="CP026304">
    <property type="protein sequence ID" value="AVZ71104.1"/>
    <property type="molecule type" value="Genomic_DNA"/>
</dbReference>
<dbReference type="KEGG" id="slk:SLUN_01415"/>